<name>A0A915IAA6_ROMCU</name>
<evidence type="ECO:0000256" key="1">
    <source>
        <dbReference type="SAM" id="MobiDB-lite"/>
    </source>
</evidence>
<sequence>MNLWKELLDVEAGASQNPAINPDADQLADHSDDEKLDDAQKDYTTQQQKNDCSKSIDNLNSLD</sequence>
<keyword evidence="2" id="KW-1185">Reference proteome</keyword>
<protein>
    <submittedName>
        <fullName evidence="3">Uncharacterized protein</fullName>
    </submittedName>
</protein>
<feature type="region of interest" description="Disordered" evidence="1">
    <location>
        <begin position="14"/>
        <end position="63"/>
    </location>
</feature>
<feature type="compositionally biased region" description="Polar residues" evidence="1">
    <location>
        <begin position="42"/>
        <end position="63"/>
    </location>
</feature>
<evidence type="ECO:0000313" key="2">
    <source>
        <dbReference type="Proteomes" id="UP000887565"/>
    </source>
</evidence>
<dbReference type="WBParaSite" id="nRc.2.0.1.t10802-RA">
    <property type="protein sequence ID" value="nRc.2.0.1.t10802-RA"/>
    <property type="gene ID" value="nRc.2.0.1.g10802"/>
</dbReference>
<evidence type="ECO:0000313" key="3">
    <source>
        <dbReference type="WBParaSite" id="nRc.2.0.1.t10802-RA"/>
    </source>
</evidence>
<feature type="compositionally biased region" description="Basic and acidic residues" evidence="1">
    <location>
        <begin position="27"/>
        <end position="41"/>
    </location>
</feature>
<proteinExistence type="predicted"/>
<dbReference type="Proteomes" id="UP000887565">
    <property type="component" value="Unplaced"/>
</dbReference>
<dbReference type="AlphaFoldDB" id="A0A915IAA6"/>
<organism evidence="2 3">
    <name type="scientific">Romanomermis culicivorax</name>
    <name type="common">Nematode worm</name>
    <dbReference type="NCBI Taxonomy" id="13658"/>
    <lineage>
        <taxon>Eukaryota</taxon>
        <taxon>Metazoa</taxon>
        <taxon>Ecdysozoa</taxon>
        <taxon>Nematoda</taxon>
        <taxon>Enoplea</taxon>
        <taxon>Dorylaimia</taxon>
        <taxon>Mermithida</taxon>
        <taxon>Mermithoidea</taxon>
        <taxon>Mermithidae</taxon>
        <taxon>Romanomermis</taxon>
    </lineage>
</organism>
<reference evidence="3" key="1">
    <citation type="submission" date="2022-11" db="UniProtKB">
        <authorList>
            <consortium name="WormBaseParasite"/>
        </authorList>
    </citation>
    <scope>IDENTIFICATION</scope>
</reference>
<accession>A0A915IAA6</accession>